<feature type="transmembrane region" description="Helical" evidence="1">
    <location>
        <begin position="171"/>
        <end position="192"/>
    </location>
</feature>
<protein>
    <submittedName>
        <fullName evidence="2">Uncharacterized protein</fullName>
    </submittedName>
</protein>
<keyword evidence="1" id="KW-0812">Transmembrane</keyword>
<feature type="transmembrane region" description="Helical" evidence="1">
    <location>
        <begin position="212"/>
        <end position="232"/>
    </location>
</feature>
<dbReference type="EMBL" id="JAUSTQ010000005">
    <property type="protein sequence ID" value="MDQ0159553.1"/>
    <property type="molecule type" value="Genomic_DNA"/>
</dbReference>
<evidence type="ECO:0000256" key="1">
    <source>
        <dbReference type="SAM" id="Phobius"/>
    </source>
</evidence>
<dbReference type="RefSeq" id="WP_306976119.1">
    <property type="nucleotide sequence ID" value="NZ_JAUSTQ010000005.1"/>
</dbReference>
<dbReference type="InterPro" id="IPR008910">
    <property type="entry name" value="MSC_TM_helix"/>
</dbReference>
<comment type="caution">
    <text evidence="2">The sequence shown here is derived from an EMBL/GenBank/DDBJ whole genome shotgun (WGS) entry which is preliminary data.</text>
</comment>
<keyword evidence="1" id="KW-1133">Transmembrane helix</keyword>
<dbReference type="InterPro" id="IPR045275">
    <property type="entry name" value="MscS_archaea/bacteria_type"/>
</dbReference>
<dbReference type="Proteomes" id="UP001224359">
    <property type="component" value="Unassembled WGS sequence"/>
</dbReference>
<feature type="transmembrane region" description="Helical" evidence="1">
    <location>
        <begin position="339"/>
        <end position="357"/>
    </location>
</feature>
<dbReference type="Pfam" id="PF05552">
    <property type="entry name" value="MS_channel_1st_1"/>
    <property type="match status" value="4"/>
</dbReference>
<organism evidence="2 3">
    <name type="scientific">Alkalibacillus salilacus</name>
    <dbReference type="NCBI Taxonomy" id="284582"/>
    <lineage>
        <taxon>Bacteria</taxon>
        <taxon>Bacillati</taxon>
        <taxon>Bacillota</taxon>
        <taxon>Bacilli</taxon>
        <taxon>Bacillales</taxon>
        <taxon>Bacillaceae</taxon>
        <taxon>Alkalibacillus</taxon>
    </lineage>
</organism>
<sequence length="409" mass="44466">MSNLNQSMQNMMNDLIQALPNVIGALLLLLLAWIVASISKTIIQKLLVKAKVGSALEKTPIAESKESADHTLHSVGKIVYYLVFILFIPAILNALNMDGVSEPITNMMDKILGFIPNLLAAGIILIVGYFVAKLVKEIVLKFLQGLKVDEWFNKVNPNKDDQSLEENQDSLANVLANILFIVILIPIITVALEALEISSVSDPIVMVLDQVLALVPNILVAIILLIAGYYIASLVSSLLTNLLNGTGINNIYSSFGIDEANKPNVDLAKIIGTTVKVLIVLFFTVEAFNVLQLEVLNEIGSAIITYLPFLISALAILGVGLFVANLLANLMMKYSSSKLSATLVKYTVIVFAVFMTLDQLQFAPSIVNLAFMLILGSLAVAFAISFGIGGRDFAKKQLEKLDEKMNNKQ</sequence>
<evidence type="ECO:0000313" key="3">
    <source>
        <dbReference type="Proteomes" id="UP001224359"/>
    </source>
</evidence>
<accession>A0ABT9VF08</accession>
<feature type="transmembrane region" description="Helical" evidence="1">
    <location>
        <begin position="78"/>
        <end position="96"/>
    </location>
</feature>
<feature type="transmembrane region" description="Helical" evidence="1">
    <location>
        <begin position="15"/>
        <end position="36"/>
    </location>
</feature>
<dbReference type="Gene3D" id="1.10.287.1260">
    <property type="match status" value="2"/>
</dbReference>
<evidence type="ECO:0000313" key="2">
    <source>
        <dbReference type="EMBL" id="MDQ0159553.1"/>
    </source>
</evidence>
<feature type="transmembrane region" description="Helical" evidence="1">
    <location>
        <begin position="303"/>
        <end position="327"/>
    </location>
</feature>
<keyword evidence="1" id="KW-0472">Membrane</keyword>
<name>A0ABT9VF08_9BACI</name>
<dbReference type="PANTHER" id="PTHR30221:SF1">
    <property type="entry name" value="SMALL-CONDUCTANCE MECHANOSENSITIVE CHANNEL"/>
    <property type="match status" value="1"/>
</dbReference>
<feature type="transmembrane region" description="Helical" evidence="1">
    <location>
        <begin position="369"/>
        <end position="390"/>
    </location>
</feature>
<keyword evidence="3" id="KW-1185">Reference proteome</keyword>
<dbReference type="NCBIfam" id="NF033912">
    <property type="entry name" value="msc"/>
    <property type="match status" value="1"/>
</dbReference>
<reference evidence="2 3" key="1">
    <citation type="submission" date="2023-07" db="EMBL/GenBank/DDBJ databases">
        <title>Genomic Encyclopedia of Type Strains, Phase IV (KMG-IV): sequencing the most valuable type-strain genomes for metagenomic binning, comparative biology and taxonomic classification.</title>
        <authorList>
            <person name="Goeker M."/>
        </authorList>
    </citation>
    <scope>NUCLEOTIDE SEQUENCE [LARGE SCALE GENOMIC DNA]</scope>
    <source>
        <strain evidence="2 3">DSM 16460</strain>
    </source>
</reference>
<feature type="transmembrane region" description="Helical" evidence="1">
    <location>
        <begin position="270"/>
        <end position="291"/>
    </location>
</feature>
<gene>
    <name evidence="2" type="ORF">J2S77_001537</name>
</gene>
<proteinExistence type="predicted"/>
<feature type="transmembrane region" description="Helical" evidence="1">
    <location>
        <begin position="111"/>
        <end position="132"/>
    </location>
</feature>
<dbReference type="PANTHER" id="PTHR30221">
    <property type="entry name" value="SMALL-CONDUCTANCE MECHANOSENSITIVE CHANNEL"/>
    <property type="match status" value="1"/>
</dbReference>